<keyword evidence="5" id="KW-1185">Reference proteome</keyword>
<dbReference type="InterPro" id="IPR027417">
    <property type="entry name" value="P-loop_NTPase"/>
</dbReference>
<feature type="region of interest" description="Disordered" evidence="2">
    <location>
        <begin position="529"/>
        <end position="563"/>
    </location>
</feature>
<evidence type="ECO:0000313" key="4">
    <source>
        <dbReference type="EMBL" id="KAK0656988.1"/>
    </source>
</evidence>
<dbReference type="PANTHER" id="PTHR10039">
    <property type="entry name" value="AMELOGENIN"/>
    <property type="match status" value="1"/>
</dbReference>
<dbReference type="InterPro" id="IPR056884">
    <property type="entry name" value="NPHP3-like_N"/>
</dbReference>
<feature type="region of interest" description="Disordered" evidence="2">
    <location>
        <begin position="321"/>
        <end position="344"/>
    </location>
</feature>
<protein>
    <recommendedName>
        <fullName evidence="3">Nephrocystin 3-like N-terminal domain-containing protein</fullName>
    </recommendedName>
</protein>
<dbReference type="PANTHER" id="PTHR10039:SF5">
    <property type="entry name" value="NACHT DOMAIN-CONTAINING PROTEIN"/>
    <property type="match status" value="1"/>
</dbReference>
<evidence type="ECO:0000259" key="3">
    <source>
        <dbReference type="Pfam" id="PF24883"/>
    </source>
</evidence>
<name>A0AA39YQW0_9PEZI</name>
<reference evidence="4" key="1">
    <citation type="submission" date="2023-06" db="EMBL/GenBank/DDBJ databases">
        <title>Genome-scale phylogeny and comparative genomics of the fungal order Sordariales.</title>
        <authorList>
            <consortium name="Lawrence Berkeley National Laboratory"/>
            <person name="Hensen N."/>
            <person name="Bonometti L."/>
            <person name="Westerberg I."/>
            <person name="Brannstrom I.O."/>
            <person name="Guillou S."/>
            <person name="Cros-Aarteil S."/>
            <person name="Calhoun S."/>
            <person name="Haridas S."/>
            <person name="Kuo A."/>
            <person name="Mondo S."/>
            <person name="Pangilinan J."/>
            <person name="Riley R."/>
            <person name="Labutti K."/>
            <person name="Andreopoulos B."/>
            <person name="Lipzen A."/>
            <person name="Chen C."/>
            <person name="Yanf M."/>
            <person name="Daum C."/>
            <person name="Ng V."/>
            <person name="Clum A."/>
            <person name="Steindorff A."/>
            <person name="Ohm R."/>
            <person name="Martin F."/>
            <person name="Silar P."/>
            <person name="Natvig D."/>
            <person name="Lalanne C."/>
            <person name="Gautier V."/>
            <person name="Ament-Velasquez S.L."/>
            <person name="Kruys A."/>
            <person name="Hutchinson M.I."/>
            <person name="Powell A.J."/>
            <person name="Barry K."/>
            <person name="Miller A.N."/>
            <person name="Grigoriev I.V."/>
            <person name="Debuchy R."/>
            <person name="Gladieux P."/>
            <person name="Thoren M.H."/>
            <person name="Johannesson H."/>
        </authorList>
    </citation>
    <scope>NUCLEOTIDE SEQUENCE</scope>
    <source>
        <strain evidence="4">SMH2532-1</strain>
    </source>
</reference>
<dbReference type="Gene3D" id="3.40.50.1820">
    <property type="entry name" value="alpha/beta hydrolase"/>
    <property type="match status" value="1"/>
</dbReference>
<organism evidence="4 5">
    <name type="scientific">Cercophora newfieldiana</name>
    <dbReference type="NCBI Taxonomy" id="92897"/>
    <lineage>
        <taxon>Eukaryota</taxon>
        <taxon>Fungi</taxon>
        <taxon>Dikarya</taxon>
        <taxon>Ascomycota</taxon>
        <taxon>Pezizomycotina</taxon>
        <taxon>Sordariomycetes</taxon>
        <taxon>Sordariomycetidae</taxon>
        <taxon>Sordariales</taxon>
        <taxon>Lasiosphaeriaceae</taxon>
        <taxon>Cercophora</taxon>
    </lineage>
</organism>
<feature type="compositionally biased region" description="Low complexity" evidence="2">
    <location>
        <begin position="532"/>
        <end position="545"/>
    </location>
</feature>
<comment type="caution">
    <text evidence="4">The sequence shown here is derived from an EMBL/GenBank/DDBJ whole genome shotgun (WGS) entry which is preliminary data.</text>
</comment>
<dbReference type="SUPFAM" id="SSF52540">
    <property type="entry name" value="P-loop containing nucleoside triphosphate hydrolases"/>
    <property type="match status" value="1"/>
</dbReference>
<dbReference type="InterPro" id="IPR029058">
    <property type="entry name" value="AB_hydrolase_fold"/>
</dbReference>
<evidence type="ECO:0000256" key="1">
    <source>
        <dbReference type="ARBA" id="ARBA00022737"/>
    </source>
</evidence>
<accession>A0AA39YQW0</accession>
<feature type="compositionally biased region" description="Basic and acidic residues" evidence="2">
    <location>
        <begin position="321"/>
        <end position="330"/>
    </location>
</feature>
<sequence length="861" mass="97115">MNISDGDGSKVYRLRQLPSWASTRADVASLISRALELPVDQLTVCSVAKSSYIWEAEPTWVATIQLQSLPRRVREFEGAKEWTFSVSADGSGHGSSETSRDGDTVLILDCHFEGMTVLNDVDPAIHCVRAIIYGYNSTLVGSKSFQSISDIAQTLIFQLKAGGWNLTATTASSSRPIIFLAHSLGGLVLKDAIIHMADRESSVSSILHSLRGAIMFGVPSLGMEQSHLMAMVEGQSNEDLVYDLSREGGANYLRRLNEQFDGLSFVKSARILWAYETEESPTVVRLEDGTWSKTGPPSRLDHSSMVKFTRGDANLHELAHGNGLRHRESSRQSPPSESNIHPWSYHPETHFNPAKLLQEFHSILQCLEDLRSSVQAPELDHRIKNIEDPFADTFAWMFDMPEFIGWLQGGSGLFWIHGKPGSGKSTLMKFIVRHELTWSLLHQWKANKVEIKANFFFHYRGSAIQKSFEGLLRGLVVQILAAHLEQYHPQSLWKEYLSLSKKRDEWRQTAREPFFRLEDIEKEVSRVKSQLSRAGESSATATRTTRGSRRDSTLKDSPTPTSGYLSELEEEFEEVQKDHVLVKGKLATVPKRIAHLANEIRPYTTTAETKFLAAVADKWRAASKNSLILRLESILRLMLEQNIVGMDLVLFFDALDEFDGHLDMLSRFIKSLVDSPGTSSMGTRVKQYTQHDIEQYAAGPLVTSLIPTVISRANGVFLWVTLAVRILDETVKSTQGPGDVGRDLLEKRLLELPSDLLDFYELIIERIKKPVRRYTFALLELLVRHTGSSPTAKEIRDAVRISACRRFQDATKILDDPELRNTPHALNGNELKGNMCIRKAIKVVDRVWYNSVIRIRRRVYI</sequence>
<proteinExistence type="predicted"/>
<keyword evidence="1" id="KW-0677">Repeat</keyword>
<feature type="domain" description="Nephrocystin 3-like N-terminal" evidence="3">
    <location>
        <begin position="393"/>
        <end position="514"/>
    </location>
</feature>
<gene>
    <name evidence="4" type="ORF">B0T16DRAFT_385604</name>
</gene>
<dbReference type="SUPFAM" id="SSF53474">
    <property type="entry name" value="alpha/beta-Hydrolases"/>
    <property type="match status" value="1"/>
</dbReference>
<dbReference type="EMBL" id="JAULSV010000001">
    <property type="protein sequence ID" value="KAK0656988.1"/>
    <property type="molecule type" value="Genomic_DNA"/>
</dbReference>
<evidence type="ECO:0000256" key="2">
    <source>
        <dbReference type="SAM" id="MobiDB-lite"/>
    </source>
</evidence>
<evidence type="ECO:0000313" key="5">
    <source>
        <dbReference type="Proteomes" id="UP001174936"/>
    </source>
</evidence>
<dbReference type="AlphaFoldDB" id="A0AA39YQW0"/>
<dbReference type="Pfam" id="PF24883">
    <property type="entry name" value="NPHP3_N"/>
    <property type="match status" value="1"/>
</dbReference>
<dbReference type="Proteomes" id="UP001174936">
    <property type="component" value="Unassembled WGS sequence"/>
</dbReference>